<gene>
    <name evidence="1" type="ORF">CRM22_008200</name>
</gene>
<sequence>MLMPRDEIYSTAYLAFTPIYENFALVRTHDSRSETREMATLIPLAGYVSKVRTTRAIFSKSTFLLISAAHMILCGTKNTNKCIVLELFWFRFLLPEQLNKTGSADNLK</sequence>
<protein>
    <submittedName>
        <fullName evidence="1">Uncharacterized protein</fullName>
    </submittedName>
</protein>
<keyword evidence="2" id="KW-1185">Reference proteome</keyword>
<proteinExistence type="predicted"/>
<accession>A0A4S2LC69</accession>
<evidence type="ECO:0000313" key="1">
    <source>
        <dbReference type="EMBL" id="TGZ61025.1"/>
    </source>
</evidence>
<organism evidence="1 2">
    <name type="scientific">Opisthorchis felineus</name>
    <dbReference type="NCBI Taxonomy" id="147828"/>
    <lineage>
        <taxon>Eukaryota</taxon>
        <taxon>Metazoa</taxon>
        <taxon>Spiralia</taxon>
        <taxon>Lophotrochozoa</taxon>
        <taxon>Platyhelminthes</taxon>
        <taxon>Trematoda</taxon>
        <taxon>Digenea</taxon>
        <taxon>Opisthorchiida</taxon>
        <taxon>Opisthorchiata</taxon>
        <taxon>Opisthorchiidae</taxon>
        <taxon>Opisthorchis</taxon>
    </lineage>
</organism>
<dbReference type="AlphaFoldDB" id="A0A4S2LC69"/>
<name>A0A4S2LC69_OPIFE</name>
<dbReference type="Proteomes" id="UP000308267">
    <property type="component" value="Unassembled WGS sequence"/>
</dbReference>
<evidence type="ECO:0000313" key="2">
    <source>
        <dbReference type="Proteomes" id="UP000308267"/>
    </source>
</evidence>
<comment type="caution">
    <text evidence="1">The sequence shown here is derived from an EMBL/GenBank/DDBJ whole genome shotgun (WGS) entry which is preliminary data.</text>
</comment>
<dbReference type="EMBL" id="SJOL01008140">
    <property type="protein sequence ID" value="TGZ61025.1"/>
    <property type="molecule type" value="Genomic_DNA"/>
</dbReference>
<reference evidence="1 2" key="1">
    <citation type="journal article" date="2019" name="BMC Genomics">
        <title>New insights from Opisthorchis felineus genome: update on genomics of the epidemiologically important liver flukes.</title>
        <authorList>
            <person name="Ershov N.I."/>
            <person name="Mordvinov V.A."/>
            <person name="Prokhortchouk E.B."/>
            <person name="Pakharukova M.Y."/>
            <person name="Gunbin K.V."/>
            <person name="Ustyantsev K."/>
            <person name="Genaev M.A."/>
            <person name="Blinov A.G."/>
            <person name="Mazur A."/>
            <person name="Boulygina E."/>
            <person name="Tsygankova S."/>
            <person name="Khrameeva E."/>
            <person name="Chekanov N."/>
            <person name="Fan G."/>
            <person name="Xiao A."/>
            <person name="Zhang H."/>
            <person name="Xu X."/>
            <person name="Yang H."/>
            <person name="Solovyev V."/>
            <person name="Lee S.M."/>
            <person name="Liu X."/>
            <person name="Afonnikov D.A."/>
            <person name="Skryabin K.G."/>
        </authorList>
    </citation>
    <scope>NUCLEOTIDE SEQUENCE [LARGE SCALE GENOMIC DNA]</scope>
    <source>
        <strain evidence="1">AK-0245</strain>
        <tissue evidence="1">Whole organism</tissue>
    </source>
</reference>